<organism evidence="1 2">
    <name type="scientific">Mycoplana azooxidifex</name>
    <dbReference type="NCBI Taxonomy" id="1636188"/>
    <lineage>
        <taxon>Bacteria</taxon>
        <taxon>Pseudomonadati</taxon>
        <taxon>Pseudomonadota</taxon>
        <taxon>Alphaproteobacteria</taxon>
        <taxon>Hyphomicrobiales</taxon>
        <taxon>Rhizobiaceae</taxon>
        <taxon>Mycoplana</taxon>
    </lineage>
</organism>
<comment type="caution">
    <text evidence="1">The sequence shown here is derived from an EMBL/GenBank/DDBJ whole genome shotgun (WGS) entry which is preliminary data.</text>
</comment>
<accession>A0A7W6GKW5</accession>
<keyword evidence="2" id="KW-1185">Reference proteome</keyword>
<proteinExistence type="predicted"/>
<dbReference type="AlphaFoldDB" id="A0A7W6GKW5"/>
<gene>
    <name evidence="1" type="ORF">GGQ64_004336</name>
</gene>
<dbReference type="EMBL" id="JACIEE010000009">
    <property type="protein sequence ID" value="MBB3979100.1"/>
    <property type="molecule type" value="Genomic_DNA"/>
</dbReference>
<evidence type="ECO:0008006" key="3">
    <source>
        <dbReference type="Google" id="ProtNLM"/>
    </source>
</evidence>
<dbReference type="Proteomes" id="UP000574761">
    <property type="component" value="Unassembled WGS sequence"/>
</dbReference>
<protein>
    <recommendedName>
        <fullName evidence="3">Phage tail assembly protein</fullName>
    </recommendedName>
</protein>
<sequence>MANTIVPLSRSYTGHAGKFSTVELREPTYKEIYIDGLGEPQQWQPGPSGQAVLITLPDVINQYVDQLAVAPTSEDLGQLNARDSRALARAVIGFFQDGPTAT</sequence>
<reference evidence="1 2" key="1">
    <citation type="submission" date="2020-08" db="EMBL/GenBank/DDBJ databases">
        <title>Genomic Encyclopedia of Type Strains, Phase IV (KMG-IV): sequencing the most valuable type-strain genomes for metagenomic binning, comparative biology and taxonomic classification.</title>
        <authorList>
            <person name="Goeker M."/>
        </authorList>
    </citation>
    <scope>NUCLEOTIDE SEQUENCE [LARGE SCALE GENOMIC DNA]</scope>
    <source>
        <strain evidence="1 2">DSM 100211</strain>
    </source>
</reference>
<dbReference type="RefSeq" id="WP_183807349.1">
    <property type="nucleotide sequence ID" value="NZ_JACIEE010000009.1"/>
</dbReference>
<evidence type="ECO:0000313" key="2">
    <source>
        <dbReference type="Proteomes" id="UP000574761"/>
    </source>
</evidence>
<name>A0A7W6GKW5_9HYPH</name>
<evidence type="ECO:0000313" key="1">
    <source>
        <dbReference type="EMBL" id="MBB3979100.1"/>
    </source>
</evidence>